<dbReference type="eggNOG" id="COG3436">
    <property type="taxonomic scope" value="Bacteria"/>
</dbReference>
<dbReference type="PANTHER" id="PTHR36455">
    <property type="match status" value="1"/>
</dbReference>
<proteinExistence type="predicted"/>
<sequence length="121" mass="14475">MFFPEGRIRVFLCRVPVDMRKSFDGLSALVRNTLAQDPLSGHCFVFVNHRATQIRVLYWDRTGYSLWAKRLERGRFWDWRKPPASEMDWTHLKLLLEGIEVGRQRRRYHRQASEKLAEISI</sequence>
<evidence type="ECO:0000313" key="2">
    <source>
        <dbReference type="Proteomes" id="UP000005522"/>
    </source>
</evidence>
<dbReference type="KEGG" id="acz:Acaty_c0559"/>
<reference evidence="1 2" key="1">
    <citation type="journal article" date="2009" name="J. Bacteriol.">
        <title>Draft genome sequence of the extremely acidophilic bacterium Acidithiobacillus caldus ATCC 51756 reveals metabolic versatility in the genus Acidithiobacillus.</title>
        <authorList>
            <person name="Valdes J."/>
            <person name="Quatrini R."/>
            <person name="Hallberg K."/>
            <person name="Dopson M."/>
            <person name="Valenzuela P.D."/>
            <person name="Holmes D.S."/>
        </authorList>
    </citation>
    <scope>NUCLEOTIDE SEQUENCE [LARGE SCALE GENOMIC DNA]</scope>
    <source>
        <strain evidence="2">ATCC 51756 / DSM 8584 / KU</strain>
    </source>
</reference>
<gene>
    <name evidence="1" type="ORF">Acaty_c0559</name>
</gene>
<name>A0A059ZN59_ACICK</name>
<protein>
    <submittedName>
        <fullName evidence="1">Transposase</fullName>
    </submittedName>
</protein>
<evidence type="ECO:0000313" key="1">
    <source>
        <dbReference type="EMBL" id="AIA54444.1"/>
    </source>
</evidence>
<accession>A0A059ZN59</accession>
<dbReference type="Pfam" id="PF05717">
    <property type="entry name" value="TnpB_IS66"/>
    <property type="match status" value="1"/>
</dbReference>
<dbReference type="InterPro" id="IPR008878">
    <property type="entry name" value="Transposase_IS66_Orf2"/>
</dbReference>
<dbReference type="HOGENOM" id="CLU_128110_0_0_6"/>
<dbReference type="AlphaFoldDB" id="A0A059ZN59"/>
<organism evidence="1 2">
    <name type="scientific">Acidithiobacillus caldus (strain ATCC 51756 / DSM 8584 / KU)</name>
    <dbReference type="NCBI Taxonomy" id="637389"/>
    <lineage>
        <taxon>Bacteria</taxon>
        <taxon>Pseudomonadati</taxon>
        <taxon>Pseudomonadota</taxon>
        <taxon>Acidithiobacillia</taxon>
        <taxon>Acidithiobacillales</taxon>
        <taxon>Acidithiobacillaceae</taxon>
        <taxon>Acidithiobacillus</taxon>
    </lineage>
</organism>
<dbReference type="NCBIfam" id="NF033819">
    <property type="entry name" value="IS66_TnpB"/>
    <property type="match status" value="1"/>
</dbReference>
<dbReference type="Proteomes" id="UP000005522">
    <property type="component" value="Chromosome"/>
</dbReference>
<dbReference type="PANTHER" id="PTHR36455:SF1">
    <property type="entry name" value="BLR8292 PROTEIN"/>
    <property type="match status" value="1"/>
</dbReference>
<dbReference type="RefSeq" id="WP_004870693.1">
    <property type="nucleotide sequence ID" value="NZ_CP005986.1"/>
</dbReference>
<dbReference type="EMBL" id="CP005986">
    <property type="protein sequence ID" value="AIA54444.1"/>
    <property type="molecule type" value="Genomic_DNA"/>
</dbReference>